<keyword evidence="1" id="KW-0812">Transmembrane</keyword>
<reference evidence="3" key="1">
    <citation type="submission" date="2017-01" db="EMBL/GenBank/DDBJ databases">
        <title>Comparative genomics of anhydrobiosis in the tardigrade Hypsibius dujardini.</title>
        <authorList>
            <person name="Yoshida Y."/>
            <person name="Koutsovoulos G."/>
            <person name="Laetsch D."/>
            <person name="Stevens L."/>
            <person name="Kumar S."/>
            <person name="Horikawa D."/>
            <person name="Ishino K."/>
            <person name="Komine S."/>
            <person name="Tomita M."/>
            <person name="Blaxter M."/>
            <person name="Arakawa K."/>
        </authorList>
    </citation>
    <scope>NUCLEOTIDE SEQUENCE [LARGE SCALE GENOMIC DNA]</scope>
    <source>
        <strain evidence="3">Z151</strain>
    </source>
</reference>
<dbReference type="Gene3D" id="1.20.1070.10">
    <property type="entry name" value="Rhodopsin 7-helix transmembrane proteins"/>
    <property type="match status" value="1"/>
</dbReference>
<feature type="transmembrane region" description="Helical" evidence="1">
    <location>
        <begin position="107"/>
        <end position="128"/>
    </location>
</feature>
<dbReference type="EMBL" id="MTYJ01000206">
    <property type="protein sequence ID" value="OWA50867.1"/>
    <property type="molecule type" value="Genomic_DNA"/>
</dbReference>
<dbReference type="AlphaFoldDB" id="A0A9X6NAS7"/>
<evidence type="ECO:0000313" key="3">
    <source>
        <dbReference type="Proteomes" id="UP000192578"/>
    </source>
</evidence>
<evidence type="ECO:0008006" key="4">
    <source>
        <dbReference type="Google" id="ProtNLM"/>
    </source>
</evidence>
<evidence type="ECO:0000313" key="2">
    <source>
        <dbReference type="EMBL" id="OWA50867.1"/>
    </source>
</evidence>
<comment type="caution">
    <text evidence="2">The sequence shown here is derived from an EMBL/GenBank/DDBJ whole genome shotgun (WGS) entry which is preliminary data.</text>
</comment>
<gene>
    <name evidence="2" type="ORF">BV898_15370</name>
</gene>
<sequence length="160" mass="18418">MLLHATLCNVVKRRAMRFSVVLLKCVVRRHATEGNGLLRRTTIYCRLLCDAMKSYCILCDMICDPHPEFFWWRTKSPVPNTTANMTLHNNAIANAFFLEPSWTLTSLFYLVISTVGAIGNGSTLIAILRNRRHRTVPFHVYIINLLSCTCWPAWCSTPWR</sequence>
<name>A0A9X6NAS7_HYPEX</name>
<evidence type="ECO:0000256" key="1">
    <source>
        <dbReference type="SAM" id="Phobius"/>
    </source>
</evidence>
<keyword evidence="1" id="KW-1133">Transmembrane helix</keyword>
<protein>
    <recommendedName>
        <fullName evidence="4">G-protein coupled receptors family 1 profile domain-containing protein</fullName>
    </recommendedName>
</protein>
<dbReference type="SUPFAM" id="SSF81321">
    <property type="entry name" value="Family A G protein-coupled receptor-like"/>
    <property type="match status" value="1"/>
</dbReference>
<keyword evidence="1" id="KW-0472">Membrane</keyword>
<proteinExistence type="predicted"/>
<keyword evidence="3" id="KW-1185">Reference proteome</keyword>
<organism evidence="2 3">
    <name type="scientific">Hypsibius exemplaris</name>
    <name type="common">Freshwater tardigrade</name>
    <dbReference type="NCBI Taxonomy" id="2072580"/>
    <lineage>
        <taxon>Eukaryota</taxon>
        <taxon>Metazoa</taxon>
        <taxon>Ecdysozoa</taxon>
        <taxon>Tardigrada</taxon>
        <taxon>Eutardigrada</taxon>
        <taxon>Parachela</taxon>
        <taxon>Hypsibioidea</taxon>
        <taxon>Hypsibiidae</taxon>
        <taxon>Hypsibius</taxon>
    </lineage>
</organism>
<accession>A0A9X6NAS7</accession>
<dbReference type="Proteomes" id="UP000192578">
    <property type="component" value="Unassembled WGS sequence"/>
</dbReference>